<protein>
    <recommendedName>
        <fullName evidence="3">Fido domain-containing protein</fullName>
    </recommendedName>
</protein>
<evidence type="ECO:0000313" key="1">
    <source>
        <dbReference type="EMBL" id="RNL20772.1"/>
    </source>
</evidence>
<dbReference type="Proteomes" id="UP000267368">
    <property type="component" value="Unassembled WGS sequence"/>
</dbReference>
<dbReference type="EMBL" id="QICB01000002">
    <property type="protein sequence ID" value="RNL20772.1"/>
    <property type="molecule type" value="Genomic_DNA"/>
</dbReference>
<name>A0A3N0AG34_9ACTN</name>
<dbReference type="AlphaFoldDB" id="A0A3N0AG34"/>
<gene>
    <name evidence="1" type="ORF">DMP07_04125</name>
</gene>
<keyword evidence="2" id="KW-1185">Reference proteome</keyword>
<evidence type="ECO:0008006" key="3">
    <source>
        <dbReference type="Google" id="ProtNLM"/>
    </source>
</evidence>
<sequence>MQERSECAKNEILTLMNDERLRRLRAASDSGLLLYDDLDDYELPDGYDKDGTWKLLTAIRKQAAVFMPNEPYRTADCWFVTTTALSFDSKMLEIRCKAGYPLDRDIDVLKGSPFLTRSIERTLARALEAEGADVSDGRIHDIFAARRTPRTPLDRVIGNYIEISREADSLGVREITHGLIETLYYRLVDGVDVSLLPRREKLCPIDDRISPPDSKACLDAICHLAQLEEGEERRFGPIQRIINITWYFWNFEVFPCLNSLVGVLLRNVLAAKWGFPVLSWVPVGYYPFGSLNTPLMKSVFESWSVDRGFGFDFTSYFFMYTKFYLNEIDRLEETIDGLKRLNDRIGTMFDFPMNDRQKSIISALCKEPDAALRIGPHQRTFDVAYATARADFLELERRGCLVREHEGRAFVFKACPALRKRVMSLGDAATGVL</sequence>
<organism evidence="1 2">
    <name type="scientific">Slackia faecicanis</name>
    <dbReference type="NCBI Taxonomy" id="255723"/>
    <lineage>
        <taxon>Bacteria</taxon>
        <taxon>Bacillati</taxon>
        <taxon>Actinomycetota</taxon>
        <taxon>Coriobacteriia</taxon>
        <taxon>Eggerthellales</taxon>
        <taxon>Eggerthellaceae</taxon>
        <taxon>Slackia</taxon>
    </lineage>
</organism>
<evidence type="ECO:0000313" key="2">
    <source>
        <dbReference type="Proteomes" id="UP000267368"/>
    </source>
</evidence>
<accession>A0A3N0AG34</accession>
<dbReference type="RefSeq" id="WP_123197871.1">
    <property type="nucleotide sequence ID" value="NZ_QICB01000002.1"/>
</dbReference>
<dbReference type="OrthoDB" id="3176469at2"/>
<comment type="caution">
    <text evidence="1">The sequence shown here is derived from an EMBL/GenBank/DDBJ whole genome shotgun (WGS) entry which is preliminary data.</text>
</comment>
<proteinExistence type="predicted"/>
<reference evidence="2" key="1">
    <citation type="submission" date="2018-05" db="EMBL/GenBank/DDBJ databases">
        <title>Genome Sequencing of selected type strains of the family Eggerthellaceae.</title>
        <authorList>
            <person name="Danylec N."/>
            <person name="Stoll D.A."/>
            <person name="Doetsch A."/>
            <person name="Huch M."/>
        </authorList>
    </citation>
    <scope>NUCLEOTIDE SEQUENCE [LARGE SCALE GENOMIC DNA]</scope>
    <source>
        <strain evidence="2">DSM 17537</strain>
    </source>
</reference>